<dbReference type="Proteomes" id="UP000007753">
    <property type="component" value="Chromosome 1"/>
</dbReference>
<dbReference type="AlphaFoldDB" id="D4Z362"/>
<gene>
    <name evidence="1 2" type="primary">gatC</name>
    <name evidence="2" type="ordered locus">SJA_C1-22100</name>
</gene>
<dbReference type="NCBIfam" id="TIGR00135">
    <property type="entry name" value="gatC"/>
    <property type="match status" value="1"/>
</dbReference>
<dbReference type="GO" id="GO:0016740">
    <property type="term" value="F:transferase activity"/>
    <property type="evidence" value="ECO:0007669"/>
    <property type="project" value="UniProtKB-KW"/>
</dbReference>
<keyword evidence="2" id="KW-0808">Transferase</keyword>
<comment type="catalytic activity">
    <reaction evidence="1">
        <text>L-aspartyl-tRNA(Asn) + L-glutamine + ATP + H2O = L-asparaginyl-tRNA(Asn) + L-glutamate + ADP + phosphate + 2 H(+)</text>
        <dbReference type="Rhea" id="RHEA:14513"/>
        <dbReference type="Rhea" id="RHEA-COMP:9674"/>
        <dbReference type="Rhea" id="RHEA-COMP:9677"/>
        <dbReference type="ChEBI" id="CHEBI:15377"/>
        <dbReference type="ChEBI" id="CHEBI:15378"/>
        <dbReference type="ChEBI" id="CHEBI:29985"/>
        <dbReference type="ChEBI" id="CHEBI:30616"/>
        <dbReference type="ChEBI" id="CHEBI:43474"/>
        <dbReference type="ChEBI" id="CHEBI:58359"/>
        <dbReference type="ChEBI" id="CHEBI:78515"/>
        <dbReference type="ChEBI" id="CHEBI:78516"/>
        <dbReference type="ChEBI" id="CHEBI:456216"/>
    </reaction>
</comment>
<protein>
    <recommendedName>
        <fullName evidence="1">Aspartyl/glutamyl-tRNA(Asn/Gln) amidotransferase subunit C</fullName>
        <shortName evidence="1">Asp/Glu-ADT subunit C</shortName>
        <ecNumber evidence="1">6.3.5.-</ecNumber>
    </recommendedName>
</protein>
<dbReference type="GO" id="GO:0050566">
    <property type="term" value="F:asparaginyl-tRNA synthase (glutamine-hydrolyzing) activity"/>
    <property type="evidence" value="ECO:0007669"/>
    <property type="project" value="RHEA"/>
</dbReference>
<reference evidence="2 3" key="1">
    <citation type="journal article" date="2010" name="J. Bacteriol.">
        <title>Complete genome sequence of the representative gamma-hexachlorocyclohexane-degrading bacterium Sphingobium japonicum UT26.</title>
        <authorList>
            <person name="Nagata Y."/>
            <person name="Ohtsubo Y."/>
            <person name="Endo R."/>
            <person name="Ichikawa N."/>
            <person name="Ankai A."/>
            <person name="Oguchi A."/>
            <person name="Fukui S."/>
            <person name="Fujita N."/>
            <person name="Tsuda M."/>
        </authorList>
    </citation>
    <scope>NUCLEOTIDE SEQUENCE [LARGE SCALE GENOMIC DNA]</scope>
    <source>
        <strain evidence="3">DSM 16413 / CCM 7287 / MTCC 6362 / UT26 / NBRC 101211 / UT26S</strain>
    </source>
</reference>
<dbReference type="GO" id="GO:0005524">
    <property type="term" value="F:ATP binding"/>
    <property type="evidence" value="ECO:0007669"/>
    <property type="project" value="UniProtKB-KW"/>
</dbReference>
<dbReference type="InterPro" id="IPR003837">
    <property type="entry name" value="GatC"/>
</dbReference>
<dbReference type="EC" id="6.3.5.-" evidence="1"/>
<accession>D4Z362</accession>
<evidence type="ECO:0000313" key="2">
    <source>
        <dbReference type="EMBL" id="BAI97044.1"/>
    </source>
</evidence>
<dbReference type="STRING" id="452662.SJA_C1-22100"/>
<name>D4Z362_SPHIU</name>
<comment type="function">
    <text evidence="1">Allows the formation of correctly charged Asn-tRNA(Asn) or Gln-tRNA(Gln) through the transamidation of misacylated Asp-tRNA(Asn) or Glu-tRNA(Gln) in organisms which lack either or both of asparaginyl-tRNA or glutaminyl-tRNA synthetases. The reaction takes place in the presence of glutamine and ATP through an activated phospho-Asp-tRNA(Asn) or phospho-Glu-tRNA(Gln).</text>
</comment>
<keyword evidence="1 2" id="KW-0436">Ligase</keyword>
<keyword evidence="1" id="KW-0547">Nucleotide-binding</keyword>
<dbReference type="HOGENOM" id="CLU_105899_2_0_5"/>
<keyword evidence="3" id="KW-1185">Reference proteome</keyword>
<dbReference type="HAMAP" id="MF_00122">
    <property type="entry name" value="GatC"/>
    <property type="match status" value="1"/>
</dbReference>
<dbReference type="Pfam" id="PF02686">
    <property type="entry name" value="GatC"/>
    <property type="match status" value="1"/>
</dbReference>
<keyword evidence="1" id="KW-0648">Protein biosynthesis</keyword>
<dbReference type="EMBL" id="AP010803">
    <property type="protein sequence ID" value="BAI97044.1"/>
    <property type="molecule type" value="Genomic_DNA"/>
</dbReference>
<dbReference type="eggNOG" id="COG0721">
    <property type="taxonomic scope" value="Bacteria"/>
</dbReference>
<dbReference type="GO" id="GO:0070681">
    <property type="term" value="P:glutaminyl-tRNAGln biosynthesis via transamidation"/>
    <property type="evidence" value="ECO:0007669"/>
    <property type="project" value="TreeGrafter"/>
</dbReference>
<dbReference type="GO" id="GO:0006412">
    <property type="term" value="P:translation"/>
    <property type="evidence" value="ECO:0007669"/>
    <property type="project" value="UniProtKB-UniRule"/>
</dbReference>
<comment type="similarity">
    <text evidence="1">Belongs to the GatC family.</text>
</comment>
<dbReference type="SUPFAM" id="SSF141000">
    <property type="entry name" value="Glu-tRNAGln amidotransferase C subunit"/>
    <property type="match status" value="1"/>
</dbReference>
<comment type="subunit">
    <text evidence="1">Heterotrimer of A, B and C subunits.</text>
</comment>
<dbReference type="GO" id="GO:0050567">
    <property type="term" value="F:glutaminyl-tRNA synthase (glutamine-hydrolyzing) activity"/>
    <property type="evidence" value="ECO:0007669"/>
    <property type="project" value="UniProtKB-UniRule"/>
</dbReference>
<dbReference type="GO" id="GO:0006450">
    <property type="term" value="P:regulation of translational fidelity"/>
    <property type="evidence" value="ECO:0007669"/>
    <property type="project" value="InterPro"/>
</dbReference>
<sequence>MLIYPCLAQARHARKDLKHGGADGSGGAMSIDLQTVKKIASLSRISVTDAEAEAMVPELNNILGWVEQLGEVDVTGVEPMTAVIPNKLRLRDDVVTDGNVRDRVLANAPQAEHGFFAVPKVIE</sequence>
<keyword evidence="1" id="KW-0067">ATP-binding</keyword>
<dbReference type="PANTHER" id="PTHR15004:SF0">
    <property type="entry name" value="GLUTAMYL-TRNA(GLN) AMIDOTRANSFERASE SUBUNIT C, MITOCHONDRIAL"/>
    <property type="match status" value="1"/>
</dbReference>
<evidence type="ECO:0000256" key="1">
    <source>
        <dbReference type="HAMAP-Rule" id="MF_00122"/>
    </source>
</evidence>
<dbReference type="InterPro" id="IPR036113">
    <property type="entry name" value="Asp/Glu-ADT_sf_sub_c"/>
</dbReference>
<proteinExistence type="inferred from homology"/>
<dbReference type="PANTHER" id="PTHR15004">
    <property type="entry name" value="GLUTAMYL-TRNA(GLN) AMIDOTRANSFERASE SUBUNIT C, MITOCHONDRIAL"/>
    <property type="match status" value="1"/>
</dbReference>
<comment type="catalytic activity">
    <reaction evidence="1">
        <text>L-glutamyl-tRNA(Gln) + L-glutamine + ATP + H2O = L-glutaminyl-tRNA(Gln) + L-glutamate + ADP + phosphate + H(+)</text>
        <dbReference type="Rhea" id="RHEA:17521"/>
        <dbReference type="Rhea" id="RHEA-COMP:9681"/>
        <dbReference type="Rhea" id="RHEA-COMP:9684"/>
        <dbReference type="ChEBI" id="CHEBI:15377"/>
        <dbReference type="ChEBI" id="CHEBI:15378"/>
        <dbReference type="ChEBI" id="CHEBI:29985"/>
        <dbReference type="ChEBI" id="CHEBI:30616"/>
        <dbReference type="ChEBI" id="CHEBI:43474"/>
        <dbReference type="ChEBI" id="CHEBI:58359"/>
        <dbReference type="ChEBI" id="CHEBI:78520"/>
        <dbReference type="ChEBI" id="CHEBI:78521"/>
        <dbReference type="ChEBI" id="CHEBI:456216"/>
    </reaction>
</comment>
<dbReference type="Gene3D" id="1.10.20.60">
    <property type="entry name" value="Glu-tRNAGln amidotransferase C subunit, N-terminal domain"/>
    <property type="match status" value="1"/>
</dbReference>
<evidence type="ECO:0000313" key="3">
    <source>
        <dbReference type="Proteomes" id="UP000007753"/>
    </source>
</evidence>
<organism evidence="2 3">
    <name type="scientific">Sphingobium indicum (strain DSM 16413 / CCM 7287 / MTCC 6362 / UT26 / NBRC 101211 / UT26S)</name>
    <name type="common">Sphingobium japonicum</name>
    <dbReference type="NCBI Taxonomy" id="452662"/>
    <lineage>
        <taxon>Bacteria</taxon>
        <taxon>Pseudomonadati</taxon>
        <taxon>Pseudomonadota</taxon>
        <taxon>Alphaproteobacteria</taxon>
        <taxon>Sphingomonadales</taxon>
        <taxon>Sphingomonadaceae</taxon>
        <taxon>Sphingobium</taxon>
    </lineage>
</organism>
<dbReference type="KEGG" id="sjp:SJA_C1-22100"/>